<dbReference type="InterPro" id="IPR001424">
    <property type="entry name" value="SOD_Cu_Zn_dom"/>
</dbReference>
<dbReference type="InterPro" id="IPR036423">
    <property type="entry name" value="SOD-like_Cu/Zn_dom_sf"/>
</dbReference>
<keyword evidence="3" id="KW-0560">Oxidoreductase</keyword>
<accession>A0ABP6MTR8</accession>
<dbReference type="EC" id="1.15.1.1" evidence="3"/>
<reference evidence="8" key="1">
    <citation type="journal article" date="2019" name="Int. J. Syst. Evol. Microbiol.">
        <title>The Global Catalogue of Microorganisms (GCM) 10K type strain sequencing project: providing services to taxonomists for standard genome sequencing and annotation.</title>
        <authorList>
            <consortium name="The Broad Institute Genomics Platform"/>
            <consortium name="The Broad Institute Genome Sequencing Center for Infectious Disease"/>
            <person name="Wu L."/>
            <person name="Ma J."/>
        </authorList>
    </citation>
    <scope>NUCLEOTIDE SEQUENCE [LARGE SCALE GENOMIC DNA]</scope>
    <source>
        <strain evidence="8">JCM 9373</strain>
    </source>
</reference>
<comment type="caution">
    <text evidence="7">The sequence shown here is derived from an EMBL/GenBank/DDBJ whole genome shotgun (WGS) entry which is preliminary data.</text>
</comment>
<evidence type="ECO:0000256" key="4">
    <source>
        <dbReference type="SAM" id="MobiDB-lite"/>
    </source>
</evidence>
<name>A0ABP6MTR8_9ACTN</name>
<protein>
    <recommendedName>
        <fullName evidence="3">Superoxide dismutase [Cu-Zn]</fullName>
        <ecNumber evidence="3">1.15.1.1</ecNumber>
    </recommendedName>
</protein>
<keyword evidence="3" id="KW-0479">Metal-binding</keyword>
<keyword evidence="3" id="KW-0186">Copper</keyword>
<feature type="signal peptide" evidence="5">
    <location>
        <begin position="1"/>
        <end position="25"/>
    </location>
</feature>
<dbReference type="InterPro" id="IPR024134">
    <property type="entry name" value="SOD_Cu/Zn_/chaperone"/>
</dbReference>
<dbReference type="PROSITE" id="PS00332">
    <property type="entry name" value="SOD_CU_ZN_2"/>
    <property type="match status" value="1"/>
</dbReference>
<evidence type="ECO:0000256" key="5">
    <source>
        <dbReference type="SAM" id="SignalP"/>
    </source>
</evidence>
<comment type="catalytic activity">
    <reaction evidence="3">
        <text>2 superoxide + 2 H(+) = H2O2 + O2</text>
        <dbReference type="Rhea" id="RHEA:20696"/>
        <dbReference type="ChEBI" id="CHEBI:15378"/>
        <dbReference type="ChEBI" id="CHEBI:15379"/>
        <dbReference type="ChEBI" id="CHEBI:16240"/>
        <dbReference type="ChEBI" id="CHEBI:18421"/>
        <dbReference type="EC" id="1.15.1.1"/>
    </reaction>
</comment>
<dbReference type="Proteomes" id="UP001500320">
    <property type="component" value="Unassembled WGS sequence"/>
</dbReference>
<dbReference type="Gene3D" id="2.60.40.200">
    <property type="entry name" value="Superoxide dismutase, copper/zinc binding domain"/>
    <property type="match status" value="1"/>
</dbReference>
<dbReference type="InterPro" id="IPR018152">
    <property type="entry name" value="SOD_Cu/Zn_BS"/>
</dbReference>
<dbReference type="PANTHER" id="PTHR10003">
    <property type="entry name" value="SUPEROXIDE DISMUTASE CU-ZN -RELATED"/>
    <property type="match status" value="1"/>
</dbReference>
<feature type="compositionally biased region" description="Low complexity" evidence="4">
    <location>
        <begin position="64"/>
        <end position="74"/>
    </location>
</feature>
<dbReference type="RefSeq" id="WP_344857020.1">
    <property type="nucleotide sequence ID" value="NZ_BAAAUT010000008.1"/>
</dbReference>
<keyword evidence="5" id="KW-0732">Signal</keyword>
<evidence type="ECO:0000313" key="8">
    <source>
        <dbReference type="Proteomes" id="UP001500320"/>
    </source>
</evidence>
<comment type="similarity">
    <text evidence="1 3">Belongs to the Cu-Zn superoxide dismutase family.</text>
</comment>
<feature type="region of interest" description="Disordered" evidence="4">
    <location>
        <begin position="207"/>
        <end position="267"/>
    </location>
</feature>
<feature type="region of interest" description="Disordered" evidence="4">
    <location>
        <begin position="21"/>
        <end position="109"/>
    </location>
</feature>
<evidence type="ECO:0000313" key="7">
    <source>
        <dbReference type="EMBL" id="GAA3124206.1"/>
    </source>
</evidence>
<proteinExistence type="inferred from homology"/>
<dbReference type="SUPFAM" id="SSF49329">
    <property type="entry name" value="Cu,Zn superoxide dismutase-like"/>
    <property type="match status" value="1"/>
</dbReference>
<evidence type="ECO:0000259" key="6">
    <source>
        <dbReference type="Pfam" id="PF00080"/>
    </source>
</evidence>
<sequence length="267" mass="26696">MLRTPHLALAATLGAGALAIGPATATSPQPPDAPMPTDTAGRDPAPDDTADEVAPTPTGEDESPAPGGSPSPAGTDQGGSPGAAGASAQAELKDVDGKSVGSFSVEEENGRSVVTVTVTGLPAGFHGFHLHGKGVCDPDAVDPATGSPFADAGPHLSFESASHPDHNGDMPDLLVDRNGGGTASFVTDRFRVDQLLDADGTAVIVHEKPDNQANIPDRYSHGGDTASPAPGGRVGPDADSPRKGPDAETLEAGDSGRRIACGTIARR</sequence>
<feature type="domain" description="Superoxide dismutase copper/zinc binding" evidence="6">
    <location>
        <begin position="102"/>
        <end position="264"/>
    </location>
</feature>
<organism evidence="7 8">
    <name type="scientific">Planomonospora alba</name>
    <dbReference type="NCBI Taxonomy" id="161354"/>
    <lineage>
        <taxon>Bacteria</taxon>
        <taxon>Bacillati</taxon>
        <taxon>Actinomycetota</taxon>
        <taxon>Actinomycetes</taxon>
        <taxon>Streptosporangiales</taxon>
        <taxon>Streptosporangiaceae</taxon>
        <taxon>Planomonospora</taxon>
    </lineage>
</organism>
<evidence type="ECO:0000256" key="1">
    <source>
        <dbReference type="ARBA" id="ARBA00010457"/>
    </source>
</evidence>
<dbReference type="Pfam" id="PF00080">
    <property type="entry name" value="Sod_Cu"/>
    <property type="match status" value="1"/>
</dbReference>
<comment type="cofactor">
    <cofactor evidence="3">
        <name>Cu cation</name>
        <dbReference type="ChEBI" id="CHEBI:23378"/>
    </cofactor>
    <text evidence="3">Binds 1 copper ion per subunit.</text>
</comment>
<keyword evidence="8" id="KW-1185">Reference proteome</keyword>
<evidence type="ECO:0000256" key="2">
    <source>
        <dbReference type="ARBA" id="ARBA00024900"/>
    </source>
</evidence>
<feature type="chain" id="PRO_5046852106" description="Superoxide dismutase [Cu-Zn]" evidence="5">
    <location>
        <begin position="26"/>
        <end position="267"/>
    </location>
</feature>
<keyword evidence="3" id="KW-0862">Zinc</keyword>
<dbReference type="EMBL" id="BAAAUT010000008">
    <property type="protein sequence ID" value="GAA3124206.1"/>
    <property type="molecule type" value="Genomic_DNA"/>
</dbReference>
<gene>
    <name evidence="7" type="ORF">GCM10010466_13860</name>
</gene>
<comment type="function">
    <text evidence="2">Destroys radicals which are normally produced within the cells and which are toxic to biological systems. May play a role in favoring mycobacterial survival in phagocytes.</text>
</comment>
<comment type="cofactor">
    <cofactor evidence="3">
        <name>Zn(2+)</name>
        <dbReference type="ChEBI" id="CHEBI:29105"/>
    </cofactor>
    <text evidence="3">Binds 1 zinc ion per subunit.</text>
</comment>
<evidence type="ECO:0000256" key="3">
    <source>
        <dbReference type="RuleBase" id="RU000393"/>
    </source>
</evidence>